<protein>
    <submittedName>
        <fullName evidence="4">Response regulator receiver domain protein</fullName>
    </submittedName>
</protein>
<proteinExistence type="predicted"/>
<dbReference type="RefSeq" id="WP_006101702.1">
    <property type="nucleotide sequence ID" value="NZ_DS989851.1"/>
</dbReference>
<dbReference type="InterPro" id="IPR001789">
    <property type="entry name" value="Sig_transdc_resp-reg_receiver"/>
</dbReference>
<dbReference type="OrthoDB" id="109585at2"/>
<dbReference type="Gene3D" id="3.30.450.340">
    <property type="match status" value="1"/>
</dbReference>
<dbReference type="InterPro" id="IPR003018">
    <property type="entry name" value="GAF"/>
</dbReference>
<name>B4VSU8_9CYAN</name>
<dbReference type="Pfam" id="PF00072">
    <property type="entry name" value="Response_reg"/>
    <property type="match status" value="1"/>
</dbReference>
<dbReference type="SMART" id="SM00448">
    <property type="entry name" value="REC"/>
    <property type="match status" value="1"/>
</dbReference>
<feature type="modified residue" description="4-aspartylphosphate" evidence="2">
    <location>
        <position position="74"/>
    </location>
</feature>
<dbReference type="CDD" id="cd17569">
    <property type="entry name" value="REC_HupR-like"/>
    <property type="match status" value="1"/>
</dbReference>
<dbReference type="Gene3D" id="6.10.140.590">
    <property type="match status" value="1"/>
</dbReference>
<evidence type="ECO:0000313" key="5">
    <source>
        <dbReference type="Proteomes" id="UP000003835"/>
    </source>
</evidence>
<evidence type="ECO:0000259" key="3">
    <source>
        <dbReference type="PROSITE" id="PS50110"/>
    </source>
</evidence>
<keyword evidence="5" id="KW-1185">Reference proteome</keyword>
<sequence>MDKVNPNFDNITRQFMSLERSQKPKMLVVDDEPDNLDLLYRTFRRHFSVFRAESGAQALSILSNEGEVAVIISDQRMPEMKGTEFLSKTVPQFPDTMRIILTGFTDVEDLVEAINAGQVYRYITKPWDPNELKTVVERAVQTYELLKQRTEELQRAHAQMALMETLVQVAQESESLETSLPQIAQVFSDSFGTDTCILQLVEDDHLIDVKGTYSQDESLVNPLESDPLLPDAIANRQLQVWINPPGATPQDATEYYQKIGIKAHLLIPIVHRSELLALLSLQWQQQARKLSEDELKLIHLSAQQVGLAIATSR</sequence>
<reference evidence="4 5" key="1">
    <citation type="submission" date="2008-07" db="EMBL/GenBank/DDBJ databases">
        <authorList>
            <person name="Tandeau de Marsac N."/>
            <person name="Ferriera S."/>
            <person name="Johnson J."/>
            <person name="Kravitz S."/>
            <person name="Beeson K."/>
            <person name="Sutton G."/>
            <person name="Rogers Y.-H."/>
            <person name="Friedman R."/>
            <person name="Frazier M."/>
            <person name="Venter J.C."/>
        </authorList>
    </citation>
    <scope>NUCLEOTIDE SEQUENCE [LARGE SCALE GENOMIC DNA]</scope>
    <source>
        <strain evidence="4 5">PCC 7420</strain>
    </source>
</reference>
<dbReference type="PANTHER" id="PTHR44591:SF19">
    <property type="entry name" value="TWO-COMPONENT RESPONSE REGULATOR-RELATED"/>
    <property type="match status" value="1"/>
</dbReference>
<dbReference type="SUPFAM" id="SSF52172">
    <property type="entry name" value="CheY-like"/>
    <property type="match status" value="1"/>
</dbReference>
<dbReference type="PANTHER" id="PTHR44591">
    <property type="entry name" value="STRESS RESPONSE REGULATOR PROTEIN 1"/>
    <property type="match status" value="1"/>
</dbReference>
<dbReference type="Gene3D" id="3.40.50.2300">
    <property type="match status" value="1"/>
</dbReference>
<gene>
    <name evidence="4" type="ORF">MC7420_756</name>
</gene>
<dbReference type="EMBL" id="DS989851">
    <property type="protein sequence ID" value="EDX74882.1"/>
    <property type="molecule type" value="Genomic_DNA"/>
</dbReference>
<organism evidence="4 5">
    <name type="scientific">Coleofasciculus chthonoplastes PCC 7420</name>
    <dbReference type="NCBI Taxonomy" id="118168"/>
    <lineage>
        <taxon>Bacteria</taxon>
        <taxon>Bacillati</taxon>
        <taxon>Cyanobacteriota</taxon>
        <taxon>Cyanophyceae</taxon>
        <taxon>Coleofasciculales</taxon>
        <taxon>Coleofasciculaceae</taxon>
        <taxon>Coleofasciculus</taxon>
    </lineage>
</organism>
<dbReference type="Pfam" id="PF13185">
    <property type="entry name" value="GAF_2"/>
    <property type="match status" value="1"/>
</dbReference>
<dbReference type="eggNOG" id="COG3437">
    <property type="taxonomic scope" value="Bacteria"/>
</dbReference>
<evidence type="ECO:0000256" key="2">
    <source>
        <dbReference type="PROSITE-ProRule" id="PRU00169"/>
    </source>
</evidence>
<accession>B4VSU8</accession>
<dbReference type="Proteomes" id="UP000003835">
    <property type="component" value="Unassembled WGS sequence"/>
</dbReference>
<dbReference type="GO" id="GO:0000160">
    <property type="term" value="P:phosphorelay signal transduction system"/>
    <property type="evidence" value="ECO:0007669"/>
    <property type="project" value="InterPro"/>
</dbReference>
<keyword evidence="1 2" id="KW-0597">Phosphoprotein</keyword>
<dbReference type="PROSITE" id="PS50110">
    <property type="entry name" value="RESPONSE_REGULATORY"/>
    <property type="match status" value="1"/>
</dbReference>
<feature type="domain" description="Response regulatory" evidence="3">
    <location>
        <begin position="25"/>
        <end position="140"/>
    </location>
</feature>
<dbReference type="InterPro" id="IPR050595">
    <property type="entry name" value="Bact_response_regulator"/>
</dbReference>
<dbReference type="STRING" id="118168.MC7420_756"/>
<dbReference type="HOGENOM" id="CLU_874182_0_0_3"/>
<evidence type="ECO:0000313" key="4">
    <source>
        <dbReference type="EMBL" id="EDX74882.1"/>
    </source>
</evidence>
<dbReference type="InterPro" id="IPR011006">
    <property type="entry name" value="CheY-like_superfamily"/>
</dbReference>
<dbReference type="AlphaFoldDB" id="B4VSU8"/>
<evidence type="ECO:0000256" key="1">
    <source>
        <dbReference type="ARBA" id="ARBA00022553"/>
    </source>
</evidence>
<dbReference type="SUPFAM" id="SSF55781">
    <property type="entry name" value="GAF domain-like"/>
    <property type="match status" value="1"/>
</dbReference>